<accession>A0AAE9WAC1</accession>
<dbReference type="FunFam" id="3.40.1170.10:FF:000004">
    <property type="entry name" value="DNA mismatch repair protein"/>
    <property type="match status" value="1"/>
</dbReference>
<proteinExistence type="inferred from homology"/>
<evidence type="ECO:0000256" key="12">
    <source>
        <dbReference type="ARBA" id="ARBA00073774"/>
    </source>
</evidence>
<dbReference type="Gene3D" id="3.30.420.110">
    <property type="entry name" value="MutS, connector domain"/>
    <property type="match status" value="1"/>
</dbReference>
<dbReference type="Gene3D" id="1.10.1420.10">
    <property type="match status" value="2"/>
</dbReference>
<keyword evidence="5 13" id="KW-0227">DNA damage</keyword>
<dbReference type="Pfam" id="PF01624">
    <property type="entry name" value="MutS_I"/>
    <property type="match status" value="1"/>
</dbReference>
<evidence type="ECO:0000313" key="16">
    <source>
        <dbReference type="EMBL" id="WBW72667.1"/>
    </source>
</evidence>
<feature type="domain" description="DNA mismatch repair proteins mutS family" evidence="15">
    <location>
        <begin position="845"/>
        <end position="861"/>
    </location>
</feature>
<dbReference type="PIRSF" id="PIRSF037677">
    <property type="entry name" value="DNA_mis_repair_Msh6"/>
    <property type="match status" value="1"/>
</dbReference>
<keyword evidence="17" id="KW-1185">Reference proteome</keyword>
<dbReference type="InterPro" id="IPR000432">
    <property type="entry name" value="DNA_mismatch_repair_MutS_C"/>
</dbReference>
<dbReference type="PANTHER" id="PTHR11361">
    <property type="entry name" value="DNA MISMATCH REPAIR PROTEIN MUTS FAMILY MEMBER"/>
    <property type="match status" value="1"/>
</dbReference>
<dbReference type="GO" id="GO:0006298">
    <property type="term" value="P:mismatch repair"/>
    <property type="evidence" value="ECO:0007669"/>
    <property type="project" value="InterPro"/>
</dbReference>
<dbReference type="SMART" id="SM00533">
    <property type="entry name" value="MUTSd"/>
    <property type="match status" value="1"/>
</dbReference>
<feature type="region of interest" description="Disordered" evidence="14">
    <location>
        <begin position="1"/>
        <end position="100"/>
    </location>
</feature>
<dbReference type="InterPro" id="IPR007861">
    <property type="entry name" value="DNA_mismatch_repair_MutS_clamp"/>
</dbReference>
<evidence type="ECO:0000256" key="1">
    <source>
        <dbReference type="ARBA" id="ARBA00004123"/>
    </source>
</evidence>
<dbReference type="Pfam" id="PF00488">
    <property type="entry name" value="MutS_V"/>
    <property type="match status" value="1"/>
</dbReference>
<dbReference type="RefSeq" id="XP_056036910.1">
    <property type="nucleotide sequence ID" value="XM_056178995.1"/>
</dbReference>
<feature type="compositionally biased region" description="Basic and acidic residues" evidence="14">
    <location>
        <begin position="8"/>
        <end position="23"/>
    </location>
</feature>
<dbReference type="InterPro" id="IPR007696">
    <property type="entry name" value="DNA_mismatch_repair_MutS_core"/>
</dbReference>
<evidence type="ECO:0000256" key="2">
    <source>
        <dbReference type="ARBA" id="ARBA00007094"/>
    </source>
</evidence>
<dbReference type="PROSITE" id="PS00486">
    <property type="entry name" value="DNA_MISMATCH_REPAIR_2"/>
    <property type="match status" value="1"/>
</dbReference>
<dbReference type="InterPro" id="IPR045076">
    <property type="entry name" value="MutS"/>
</dbReference>
<keyword evidence="4 13" id="KW-0547">Nucleotide-binding</keyword>
<keyword evidence="7 13" id="KW-0238">DNA-binding</keyword>
<dbReference type="GO" id="GO:0005634">
    <property type="term" value="C:nucleus"/>
    <property type="evidence" value="ECO:0007669"/>
    <property type="project" value="UniProtKB-SubCell"/>
</dbReference>
<sequence>MKCQDSNSLHEDGSLSSKPRIDWESIIANENSSSEDESLAEIHPNVVNASKGGEDDDIDEEVPLIKLQKRNIQEQEDSNGSFTKTTKKRSRNRSSLEPKEKDVYTPLERQYIELRKKYKDCILAIEVGYKYRFFGEDAKVVSKALGIGCYYEHNFLNASVPSYRIDFHLERLINAGLKVAIAKQTETAAFKSTGNTRNTLFERDVVGMYTKGTLIRESTSRYDKRLNGSLQDSQYILCIAENAVSKKTPLGKVQIGFLCTQLSSGTFIYDQFEDDILRTNLQTRLSHFQPCEILFSDEFSSESVALLNHYVASEQSIGRKVCIQYVDQHTPKISMQNVCNFFSSNFYDYEQAIVNLHLEKIKSLPTLSMVCLEMTISYLTEFSLERILTMSDFYQPFSHFSSMILSKQTLDGLEVFSNQTEHSSIGSLFWVLDHTYTKFGQRLLQQWIKAPLLCENEINDRLDAVEELSTGFNENTQILRKLLHRLPDLEKGLARIYYQRCSPSELLYILKGFYRVSTAFSSNPNDSFQSFLLGSLVKQLPTILYPVDQFLASFNHGKAAENNKLEMFQNVDDFDSIGDSSSEDSQSIFKIREHKMGILMVETELNMHLQELRDYLNYQELNYSSWGNITFCIELSRGCKNIPEDWIRVSATRSLIRYHTPEIQALILELAQHKEALAISCEEIYMAFLKKISGYYNELRRVAVAVASLDCLHSFACVSSQTGYVRPQLTTHDFYVEESRHPMIELLTDGPYVPNDINLSAKGIQTLLITGPNMGGKTSVVKQLALTSLMAQCGCFVPAKSARLPLFDSILVRLGSTDNIFLNMSTFMVEMYETNEILNKATDKSLVIFDELGRGTSTIDGEAISYAVLYYLNYYVRPYLLFVTHYPGLGVLEKQFKERLRSYHMGYVRLEETNQNSQSISFLYKLVPGIASRSYGLNVAKMAGIPNSVIHRAEEISEEHERDQWYLRKTRTLVKLRKYIQMVKLSESDFEEFLSCFSILETKEFIEMAEGF</sequence>
<dbReference type="Pfam" id="PF05192">
    <property type="entry name" value="MutS_III"/>
    <property type="match status" value="1"/>
</dbReference>
<comment type="subunit">
    <text evidence="10">Heterodimer consisting of MSH2-MSH3 (MutS beta). Forms a ternary complex with MutL alpha (MLH1-PMS1).</text>
</comment>
<evidence type="ECO:0000256" key="13">
    <source>
        <dbReference type="RuleBase" id="RU003756"/>
    </source>
</evidence>
<dbReference type="AlphaFoldDB" id="A0AAE9WAC1"/>
<dbReference type="SUPFAM" id="SSF55271">
    <property type="entry name" value="DNA repair protein MutS, domain I"/>
    <property type="match status" value="1"/>
</dbReference>
<evidence type="ECO:0000256" key="9">
    <source>
        <dbReference type="ARBA" id="ARBA00023242"/>
    </source>
</evidence>
<dbReference type="PANTHER" id="PTHR11361:SF122">
    <property type="entry name" value="DNA MISMATCH REPAIR PROTEIN MSH3"/>
    <property type="match status" value="1"/>
</dbReference>
<dbReference type="InterPro" id="IPR017261">
    <property type="entry name" value="DNA_mismatch_repair_MutS/MSH"/>
</dbReference>
<evidence type="ECO:0000256" key="11">
    <source>
        <dbReference type="ARBA" id="ARBA00029792"/>
    </source>
</evidence>
<evidence type="ECO:0000256" key="3">
    <source>
        <dbReference type="ARBA" id="ARBA00022151"/>
    </source>
</evidence>
<dbReference type="SMART" id="SM00534">
    <property type="entry name" value="MUTSac"/>
    <property type="match status" value="1"/>
</dbReference>
<dbReference type="Pfam" id="PF05188">
    <property type="entry name" value="MutS_II"/>
    <property type="match status" value="1"/>
</dbReference>
<keyword evidence="6" id="KW-0067">ATP-binding</keyword>
<protein>
    <recommendedName>
        <fullName evidence="3 12">DNA mismatch repair protein MSH3</fullName>
    </recommendedName>
    <alternativeName>
        <fullName evidence="3 12">DNA mismatch repair protein MSH3</fullName>
    </alternativeName>
    <alternativeName>
        <fullName evidence="11">MutS protein homolog 3</fullName>
    </alternativeName>
</protein>
<dbReference type="Pfam" id="PF05190">
    <property type="entry name" value="MutS_IV"/>
    <property type="match status" value="1"/>
</dbReference>
<comment type="subcellular location">
    <subcellularLocation>
        <location evidence="1">Nucleus</location>
    </subcellularLocation>
</comment>
<dbReference type="Gene3D" id="3.40.50.300">
    <property type="entry name" value="P-loop containing nucleotide triphosphate hydrolases"/>
    <property type="match status" value="1"/>
</dbReference>
<evidence type="ECO:0000256" key="7">
    <source>
        <dbReference type="ARBA" id="ARBA00023125"/>
    </source>
</evidence>
<dbReference type="InterPro" id="IPR007860">
    <property type="entry name" value="DNA_mmatch_repair_MutS_con_dom"/>
</dbReference>
<keyword evidence="8 13" id="KW-0234">DNA repair</keyword>
<dbReference type="InterPro" id="IPR036678">
    <property type="entry name" value="MutS_con_dom_sf"/>
</dbReference>
<dbReference type="InterPro" id="IPR007695">
    <property type="entry name" value="DNA_mismatch_repair_MutS-lik_N"/>
</dbReference>
<name>A0AAE9WAC1_9SCHI</name>
<evidence type="ECO:0000256" key="4">
    <source>
        <dbReference type="ARBA" id="ARBA00022741"/>
    </source>
</evidence>
<reference evidence="16 17" key="1">
    <citation type="journal article" date="2023" name="G3 (Bethesda)">
        <title>A high-quality reference genome for the fission yeast Schizosaccharomyces osmophilus.</title>
        <authorList>
            <person name="Jia G.S."/>
            <person name="Zhang W.C."/>
            <person name="Liang Y."/>
            <person name="Liu X.H."/>
            <person name="Rhind N."/>
            <person name="Pidoux A."/>
            <person name="Brysch-Herzberg M."/>
            <person name="Du L.L."/>
        </authorList>
    </citation>
    <scope>NUCLEOTIDE SEQUENCE [LARGE SCALE GENOMIC DNA]</scope>
    <source>
        <strain evidence="16 17">CBS 15793</strain>
    </source>
</reference>
<dbReference type="NCBIfam" id="NF003810">
    <property type="entry name" value="PRK05399.1"/>
    <property type="match status" value="1"/>
</dbReference>
<dbReference type="GO" id="GO:0140664">
    <property type="term" value="F:ATP-dependent DNA damage sensor activity"/>
    <property type="evidence" value="ECO:0007669"/>
    <property type="project" value="InterPro"/>
</dbReference>
<evidence type="ECO:0000259" key="15">
    <source>
        <dbReference type="PROSITE" id="PS00486"/>
    </source>
</evidence>
<dbReference type="Proteomes" id="UP001212411">
    <property type="component" value="Chromosome 1"/>
</dbReference>
<evidence type="ECO:0000256" key="8">
    <source>
        <dbReference type="ARBA" id="ARBA00023204"/>
    </source>
</evidence>
<evidence type="ECO:0000256" key="6">
    <source>
        <dbReference type="ARBA" id="ARBA00022840"/>
    </source>
</evidence>
<comment type="function">
    <text evidence="13">Component of the post-replicative DNA mismatch repair system (MMR).</text>
</comment>
<evidence type="ECO:0000256" key="5">
    <source>
        <dbReference type="ARBA" id="ARBA00022763"/>
    </source>
</evidence>
<comment type="similarity">
    <text evidence="2">Belongs to the DNA mismatch repair MutS family. MSH3 subfamily.</text>
</comment>
<dbReference type="InterPro" id="IPR016151">
    <property type="entry name" value="DNA_mismatch_repair_MutS_N"/>
</dbReference>
<evidence type="ECO:0000256" key="14">
    <source>
        <dbReference type="SAM" id="MobiDB-lite"/>
    </source>
</evidence>
<gene>
    <name evidence="16" type="primary">msh3</name>
    <name evidence="16" type="ORF">SOMG_00199</name>
</gene>
<evidence type="ECO:0000256" key="10">
    <source>
        <dbReference type="ARBA" id="ARBA00025902"/>
    </source>
</evidence>
<dbReference type="SUPFAM" id="SSF52540">
    <property type="entry name" value="P-loop containing nucleoside triphosphate hydrolases"/>
    <property type="match status" value="1"/>
</dbReference>
<dbReference type="GO" id="GO:0030983">
    <property type="term" value="F:mismatched DNA binding"/>
    <property type="evidence" value="ECO:0007669"/>
    <property type="project" value="InterPro"/>
</dbReference>
<dbReference type="GeneID" id="80873684"/>
<dbReference type="Gene3D" id="3.40.1170.10">
    <property type="entry name" value="DNA repair protein MutS, domain I"/>
    <property type="match status" value="1"/>
</dbReference>
<dbReference type="InterPro" id="IPR027417">
    <property type="entry name" value="P-loop_NTPase"/>
</dbReference>
<dbReference type="InterPro" id="IPR036187">
    <property type="entry name" value="DNA_mismatch_repair_MutS_sf"/>
</dbReference>
<evidence type="ECO:0000313" key="17">
    <source>
        <dbReference type="Proteomes" id="UP001212411"/>
    </source>
</evidence>
<dbReference type="FunFam" id="1.10.1420.10:FF:000004">
    <property type="entry name" value="DNA mismatch repair protein Msh3"/>
    <property type="match status" value="1"/>
</dbReference>
<organism evidence="16 17">
    <name type="scientific">Schizosaccharomyces osmophilus</name>
    <dbReference type="NCBI Taxonomy" id="2545709"/>
    <lineage>
        <taxon>Eukaryota</taxon>
        <taxon>Fungi</taxon>
        <taxon>Dikarya</taxon>
        <taxon>Ascomycota</taxon>
        <taxon>Taphrinomycotina</taxon>
        <taxon>Schizosaccharomycetes</taxon>
        <taxon>Schizosaccharomycetales</taxon>
        <taxon>Schizosaccharomycetaceae</taxon>
        <taxon>Schizosaccharomyces</taxon>
    </lineage>
</organism>
<keyword evidence="9" id="KW-0539">Nucleus</keyword>
<dbReference type="SUPFAM" id="SSF48334">
    <property type="entry name" value="DNA repair protein MutS, domain III"/>
    <property type="match status" value="1"/>
</dbReference>
<dbReference type="KEGG" id="som:SOMG_00199"/>
<dbReference type="GO" id="GO:0006312">
    <property type="term" value="P:mitotic recombination"/>
    <property type="evidence" value="ECO:0007669"/>
    <property type="project" value="TreeGrafter"/>
</dbReference>
<dbReference type="SUPFAM" id="SSF53150">
    <property type="entry name" value="DNA repair protein MutS, domain II"/>
    <property type="match status" value="1"/>
</dbReference>
<dbReference type="GO" id="GO:0005524">
    <property type="term" value="F:ATP binding"/>
    <property type="evidence" value="ECO:0007669"/>
    <property type="project" value="UniProtKB-KW"/>
</dbReference>
<dbReference type="EMBL" id="CP115611">
    <property type="protein sequence ID" value="WBW72667.1"/>
    <property type="molecule type" value="Genomic_DNA"/>
</dbReference>